<proteinExistence type="predicted"/>
<evidence type="ECO:0000313" key="1">
    <source>
        <dbReference type="Ensembl" id="ENSOARP00020026911.2"/>
    </source>
</evidence>
<reference evidence="1" key="2">
    <citation type="submission" date="2025-08" db="UniProtKB">
        <authorList>
            <consortium name="Ensembl"/>
        </authorList>
    </citation>
    <scope>IDENTIFICATION</scope>
</reference>
<name>A0AC11C8Z9_SHEEP</name>
<dbReference type="Ensembl" id="ENSOART00020032569.2">
    <property type="protein sequence ID" value="ENSOARP00020026911.2"/>
    <property type="gene ID" value="ENSOARG00020020955.2"/>
</dbReference>
<accession>A0AC11C8Z9</accession>
<protein>
    <submittedName>
        <fullName evidence="1">CD109 molecule</fullName>
    </submittedName>
</protein>
<sequence length="1457" mass="163456">MKMAANRTVSVLEAEGVFEKGSFKTLILPSLPLNSADEMYELRVTGRAQDEILFSNSTRLSFETKRMTVFIQTDKPLYKPKQEVKFRVVTLFSDFKPFKTFLNILIKDPKSNLIQQWLSEKSDLGVVSKTFQLSSHPILGDWSIQVQVNDQTYYQSFQVSEYVLPKFEVALQTPLYCSLNSKSLNGTVTAKYTYGKPVKGDLTLTFLPLSFWGVKKNITKILKINGSANFSFNDEEMKKVMDFSDGPSEHMYLSSPGPVEIIATVTESLTGISRNASSNVFFKQHDYIIEFFDYATVLKPSLNFTATVKITHSDGHQLTPEERRNNVVLMVTQRNYTEYWSRWDTQNQEVGAVQIINHTVPANGIFKIEFPILDDSSELQVKASFLDSVSNMAVHGMFKSPSKTYIQLKVKDENIKVGSPFELVVIGNKQLKELSYMVVSRGQLVAVGKQNSTTFSLIPENSWAPKACIIVYYIEDDGEIINDVLKIPVQLVFKNKIQLFWSKAKAEPSEKVSLRISVTRPDSIVGIVAVDKSVNLMNVSNDITMENVVHELELYNTGYYLGMFMNSFAVFQECGLWVLTDANLVKDYIDGVYDSVELAERFVDENEGYLVDLHDFSLGSSPRVRKHFPETWIWLDTNMGSRIYQDFEVTVPDSITSWVATAFVISEDLGLGLTTAPVELQAFQPFFIFLNLPYSVIRGEEFALEVTIFNYLKDATEVKVIIEKSDAFDILMASNEINATGHQQTILVPSEDGATVLFPVRPTRLGEVPITVTAVSPAASDAVTQRILVKAEGIEKSYSQSILLDLTDSTLQTTLKTLSFSFPPHTVSGSERVQITAIGDILGSSINGLDSLIRMPYGCGEQNMINFAPNIYVLDYLTKKKQLTENLKEKALSFMRQGYQRELLYQREDGSFSAFGNDDPSGSTWLSAFVLRCFLEADPYIDIDQNVLHRTYTWLKGHQKSNGEFWEPGRVIHSELQGGNKSPVTLTAYIVTSLLGYKKYQPNIDVQESIQFLESEFDRGISDNYTLALVTYALSSGRSPKAKEALDMLTWRAEQEGGLQFWVSSVSRLSESWQPSSLDIEVAAYALLSHFLQHQVPEGIPIMRWLSRQRNSWGGFASTQDTIVALKALSEFAALMNVEETNIQVTVEGPSSLSPVKFVIDTQNRFLLQMAELAVVQPTAVNISANGFGYAICQLNVIYNVKNSRSSISRRSIQDQESFDLDVAVKDNKDDVNHLDLNVCTRFLGPARSGMALMEVTLLSGFTVSSDAIPLSDTVKKVEHGHGKLNLYLDSVNETQFCVDIPAVRSFRVSNTQDASVSIVDYYEPSFQLTVKSKKTTAAKLTQGVQFCSVSEVLFLFKHPLHLVLVLKQDFFRRECEHHPCWQTSVGFSCFFTEGDCFGRRAVRSYNSRAQLTSCDLCGDALACGPCDRAASARLPRLAAHLLLLCLALLFSLQRWP</sequence>
<organism evidence="1">
    <name type="scientific">Ovis aries</name>
    <name type="common">Sheep</name>
    <dbReference type="NCBI Taxonomy" id="9940"/>
    <lineage>
        <taxon>Eukaryota</taxon>
        <taxon>Metazoa</taxon>
        <taxon>Chordata</taxon>
        <taxon>Craniata</taxon>
        <taxon>Vertebrata</taxon>
        <taxon>Euteleostomi</taxon>
        <taxon>Mammalia</taxon>
        <taxon>Eutheria</taxon>
        <taxon>Laurasiatheria</taxon>
        <taxon>Artiodactyla</taxon>
        <taxon>Ruminantia</taxon>
        <taxon>Pecora</taxon>
        <taxon>Bovidae</taxon>
        <taxon>Caprinae</taxon>
        <taxon>Ovis</taxon>
    </lineage>
</organism>
<gene>
    <name evidence="1" type="primary">CD109</name>
</gene>
<reference evidence="1" key="3">
    <citation type="submission" date="2025-09" db="UniProtKB">
        <authorList>
            <consortium name="Ensembl"/>
        </authorList>
    </citation>
    <scope>IDENTIFICATION</scope>
</reference>
<reference evidence="1" key="1">
    <citation type="submission" date="2020-11" db="EMBL/GenBank/DDBJ databases">
        <authorList>
            <person name="Davenport K.M."/>
            <person name="Bickhart D.M."/>
            <person name="Smith T.P.L."/>
            <person name="Murdoch B.M."/>
            <person name="Rosen B.D."/>
        </authorList>
    </citation>
    <scope>NUCLEOTIDE SEQUENCE [LARGE SCALE GENOMIC DNA]</scope>
    <source>
        <strain evidence="1">OAR_USU_Benz2616</strain>
    </source>
</reference>